<proteinExistence type="predicted"/>
<dbReference type="SUPFAM" id="SSF53187">
    <property type="entry name" value="Zn-dependent exopeptidases"/>
    <property type="match status" value="1"/>
</dbReference>
<dbReference type="InterPro" id="IPR002508">
    <property type="entry name" value="MurNAc-LAA_cat"/>
</dbReference>
<dbReference type="SMART" id="SM00646">
    <property type="entry name" value="Ami_3"/>
    <property type="match status" value="1"/>
</dbReference>
<accession>A0A0C7R495</accession>
<dbReference type="Gene3D" id="3.40.630.40">
    <property type="entry name" value="Zn-dependent exopeptidases"/>
    <property type="match status" value="1"/>
</dbReference>
<dbReference type="InterPro" id="IPR050695">
    <property type="entry name" value="N-acetylmuramoyl_amidase_3"/>
</dbReference>
<evidence type="ECO:0000256" key="1">
    <source>
        <dbReference type="ARBA" id="ARBA00022801"/>
    </source>
</evidence>
<dbReference type="Pfam" id="PF01520">
    <property type="entry name" value="Amidase_3"/>
    <property type="match status" value="1"/>
</dbReference>
<dbReference type="RefSeq" id="WP_055341511.1">
    <property type="nucleotide sequence ID" value="NZ_CEKZ01000003.1"/>
</dbReference>
<dbReference type="CDD" id="cd02696">
    <property type="entry name" value="MurNAc-LAA"/>
    <property type="match status" value="1"/>
</dbReference>
<dbReference type="Proteomes" id="UP000049127">
    <property type="component" value="Unassembled WGS sequence"/>
</dbReference>
<protein>
    <submittedName>
        <fullName evidence="3">Sporulation-specific N-acetylmuramoyl-L-alanine amidase CwlC</fullName>
        <ecNumber evidence="3">3.5.1.28</ecNumber>
    </submittedName>
</protein>
<gene>
    <name evidence="3" type="primary">cwlC2_1</name>
    <name evidence="3" type="ORF">R28058_07171</name>
</gene>
<dbReference type="GO" id="GO:0008745">
    <property type="term" value="F:N-acetylmuramoyl-L-alanine amidase activity"/>
    <property type="evidence" value="ECO:0007669"/>
    <property type="project" value="UniProtKB-EC"/>
</dbReference>
<sequence>MKWYLDFGHGGKDPGALGSNNTKESNTILKIGMLVKSKLEKHSEKVITTRESDTFYSLEYRTNKANKESCDYFISIHMNSSTNKSAKGSETWVYDSNSKLYNLAKNLSSNLSTNLKTPNRGIKESKKFSVLKNSKMPALLIEIDFISNPEIESLCANESYIKNVADTIASTLLSFVGKDIVFDDDMSQSKLYKVCIGAFKNKSNATRIKNEAISKGFKDTYII</sequence>
<reference evidence="3 4" key="1">
    <citation type="submission" date="2015-01" db="EMBL/GenBank/DDBJ databases">
        <authorList>
            <person name="Aslett A.Martin."/>
            <person name="De Silva Nishadi"/>
        </authorList>
    </citation>
    <scope>NUCLEOTIDE SEQUENCE [LARGE SCALE GENOMIC DNA]</scope>
    <source>
        <strain evidence="3 4">R28058</strain>
    </source>
</reference>
<name>A0A0C7R495_PARSO</name>
<evidence type="ECO:0000313" key="3">
    <source>
        <dbReference type="EMBL" id="CEQ02984.1"/>
    </source>
</evidence>
<dbReference type="EC" id="3.5.1.28" evidence="3"/>
<keyword evidence="1 3" id="KW-0378">Hydrolase</keyword>
<feature type="domain" description="MurNAc-LAA" evidence="2">
    <location>
        <begin position="62"/>
        <end position="173"/>
    </location>
</feature>
<dbReference type="PANTHER" id="PTHR30404:SF0">
    <property type="entry name" value="N-ACETYLMURAMOYL-L-ALANINE AMIDASE AMIC"/>
    <property type="match status" value="1"/>
</dbReference>
<dbReference type="GO" id="GO:0009253">
    <property type="term" value="P:peptidoglycan catabolic process"/>
    <property type="evidence" value="ECO:0007669"/>
    <property type="project" value="InterPro"/>
</dbReference>
<dbReference type="AlphaFoldDB" id="A0A0C7R495"/>
<dbReference type="GO" id="GO:0030288">
    <property type="term" value="C:outer membrane-bounded periplasmic space"/>
    <property type="evidence" value="ECO:0007669"/>
    <property type="project" value="TreeGrafter"/>
</dbReference>
<organism evidence="3 4">
    <name type="scientific">Paraclostridium sordellii</name>
    <name type="common">Clostridium sordellii</name>
    <dbReference type="NCBI Taxonomy" id="1505"/>
    <lineage>
        <taxon>Bacteria</taxon>
        <taxon>Bacillati</taxon>
        <taxon>Bacillota</taxon>
        <taxon>Clostridia</taxon>
        <taxon>Peptostreptococcales</taxon>
        <taxon>Peptostreptococcaceae</taxon>
        <taxon>Paraclostridium</taxon>
    </lineage>
</organism>
<dbReference type="PANTHER" id="PTHR30404">
    <property type="entry name" value="N-ACETYLMURAMOYL-L-ALANINE AMIDASE"/>
    <property type="match status" value="1"/>
</dbReference>
<dbReference type="EMBL" id="CEKZ01000003">
    <property type="protein sequence ID" value="CEQ02984.1"/>
    <property type="molecule type" value="Genomic_DNA"/>
</dbReference>
<evidence type="ECO:0000259" key="2">
    <source>
        <dbReference type="SMART" id="SM00646"/>
    </source>
</evidence>
<evidence type="ECO:0000313" key="4">
    <source>
        <dbReference type="Proteomes" id="UP000049127"/>
    </source>
</evidence>